<evidence type="ECO:0000313" key="6">
    <source>
        <dbReference type="Proteomes" id="UP000501346"/>
    </source>
</evidence>
<name>A0A6C1DP42_SACPS</name>
<accession>A0A6C1DP42</accession>
<keyword evidence="3" id="KW-0238">DNA-binding</keyword>
<evidence type="ECO:0000313" key="5">
    <source>
        <dbReference type="EMBL" id="QID78380.1"/>
    </source>
</evidence>
<protein>
    <submittedName>
        <fullName evidence="5">FANCM-MHF complex subunit Mhf2</fullName>
    </submittedName>
</protein>
<dbReference type="Gene3D" id="1.10.20.10">
    <property type="entry name" value="Histone, subunit A"/>
    <property type="match status" value="1"/>
</dbReference>
<dbReference type="FunFam" id="1.10.20.10:FF:000141">
    <property type="entry name" value="Inner kinetochore subunit MHF2"/>
    <property type="match status" value="1"/>
</dbReference>
<evidence type="ECO:0000256" key="2">
    <source>
        <dbReference type="ARBA" id="ARBA00022763"/>
    </source>
</evidence>
<keyword evidence="4" id="KW-0234">DNA repair</keyword>
<keyword evidence="2" id="KW-0227">DNA damage</keyword>
<dbReference type="GO" id="GO:0003677">
    <property type="term" value="F:DNA binding"/>
    <property type="evidence" value="ECO:0007669"/>
    <property type="project" value="UniProtKB-KW"/>
</dbReference>
<comment type="similarity">
    <text evidence="1">Belongs to the CENP-X/MHF2 family.</text>
</comment>
<dbReference type="GO" id="GO:0051382">
    <property type="term" value="P:kinetochore assembly"/>
    <property type="evidence" value="ECO:0007669"/>
    <property type="project" value="InterPro"/>
</dbReference>
<dbReference type="InterPro" id="IPR018552">
    <property type="entry name" value="CENP-X"/>
</dbReference>
<dbReference type="EMBL" id="CP048985">
    <property type="protein sequence ID" value="QID78380.1"/>
    <property type="molecule type" value="Genomic_DNA"/>
</dbReference>
<dbReference type="Proteomes" id="UP000501346">
    <property type="component" value="Chromosome ScIV"/>
</dbReference>
<dbReference type="GO" id="GO:0046982">
    <property type="term" value="F:protein heterodimerization activity"/>
    <property type="evidence" value="ECO:0007669"/>
    <property type="project" value="InterPro"/>
</dbReference>
<proteinExistence type="inferred from homology"/>
<dbReference type="SMR" id="A0A6C1DP42"/>
<dbReference type="InterPro" id="IPR009072">
    <property type="entry name" value="Histone-fold"/>
</dbReference>
<dbReference type="GO" id="GO:0006281">
    <property type="term" value="P:DNA repair"/>
    <property type="evidence" value="ECO:0007669"/>
    <property type="project" value="UniProtKB-KW"/>
</dbReference>
<reference evidence="5 6" key="1">
    <citation type="journal article" date="2019" name="BMC Genomics">
        <title>Chromosome level assembly and comparative genome analysis confirm lager-brewing yeasts originated from a single hybridization.</title>
        <authorList>
            <person name="Salazar A.N."/>
            <person name="Gorter de Vries A.R."/>
            <person name="van den Broek M."/>
            <person name="Brouwers N."/>
            <person name="de la Torre Cortes P."/>
            <person name="Kuijpers N.G.A."/>
            <person name="Daran J.G."/>
            <person name="Abeel T."/>
        </authorList>
    </citation>
    <scope>NUCLEOTIDE SEQUENCE [LARGE SCALE GENOMIC DNA]</scope>
    <source>
        <strain evidence="5 6">CBS 1483</strain>
    </source>
</reference>
<organism evidence="5 6">
    <name type="scientific">Saccharomyces pastorianus</name>
    <name type="common">Lager yeast</name>
    <name type="synonym">Saccharomyces cerevisiae x Saccharomyces eubayanus</name>
    <dbReference type="NCBI Taxonomy" id="27292"/>
    <lineage>
        <taxon>Eukaryota</taxon>
        <taxon>Fungi</taxon>
        <taxon>Dikarya</taxon>
        <taxon>Ascomycota</taxon>
        <taxon>Saccharomycotina</taxon>
        <taxon>Saccharomycetes</taxon>
        <taxon>Saccharomycetales</taxon>
        <taxon>Saccharomycetaceae</taxon>
        <taxon>Saccharomyces</taxon>
    </lineage>
</organism>
<dbReference type="Pfam" id="PF09415">
    <property type="entry name" value="CENP-X"/>
    <property type="match status" value="1"/>
</dbReference>
<evidence type="ECO:0000256" key="1">
    <source>
        <dbReference type="ARBA" id="ARBA00009359"/>
    </source>
</evidence>
<dbReference type="AlphaFoldDB" id="A0A6C1DP42"/>
<evidence type="ECO:0000256" key="3">
    <source>
        <dbReference type="ARBA" id="ARBA00023125"/>
    </source>
</evidence>
<keyword evidence="6" id="KW-1185">Reference proteome</keyword>
<sequence length="80" mass="9050">MLSKEALIKILSQNEGGNDMKIADEVVPMIQKYLDIFIDEAVLRSLQSHKDINGERGDKSPLELSHQDLERIVGLLLMDM</sequence>
<dbReference type="OrthoDB" id="2500381at2759"/>
<evidence type="ECO:0000256" key="4">
    <source>
        <dbReference type="ARBA" id="ARBA00023204"/>
    </source>
</evidence>
<dbReference type="CDD" id="cd22921">
    <property type="entry name" value="HFD_CENP-X"/>
    <property type="match status" value="1"/>
</dbReference>
<gene>
    <name evidence="5" type="primary">MHF2_1</name>
    <name evidence="5" type="ORF">GRS66_000586</name>
</gene>